<reference evidence="5 6" key="1">
    <citation type="submission" date="2018-08" db="EMBL/GenBank/DDBJ databases">
        <title>A genome reference for cultivated species of the human gut microbiota.</title>
        <authorList>
            <person name="Zou Y."/>
            <person name="Xue W."/>
            <person name="Luo G."/>
        </authorList>
    </citation>
    <scope>NUCLEOTIDE SEQUENCE [LARGE SCALE GENOMIC DNA]</scope>
    <source>
        <strain evidence="3 5">AF12-50</strain>
        <strain evidence="4 6">AM16-54</strain>
    </source>
</reference>
<evidence type="ECO:0000313" key="7">
    <source>
        <dbReference type="Proteomes" id="UP000358159"/>
    </source>
</evidence>
<dbReference type="AlphaFoldDB" id="A0A414Y649"/>
<name>A0A414Y649_9BACT</name>
<feature type="compositionally biased region" description="Polar residues" evidence="1">
    <location>
        <begin position="134"/>
        <end position="148"/>
    </location>
</feature>
<evidence type="ECO:0000256" key="1">
    <source>
        <dbReference type="SAM" id="MobiDB-lite"/>
    </source>
</evidence>
<dbReference type="Proteomes" id="UP000358159">
    <property type="component" value="Unassembled WGS sequence"/>
</dbReference>
<protein>
    <submittedName>
        <fullName evidence="4">Uncharacterized protein</fullName>
    </submittedName>
</protein>
<evidence type="ECO:0000313" key="4">
    <source>
        <dbReference type="EMBL" id="RHH81642.1"/>
    </source>
</evidence>
<organism evidence="4 6">
    <name type="scientific">Segatella copri</name>
    <dbReference type="NCBI Taxonomy" id="165179"/>
    <lineage>
        <taxon>Bacteria</taxon>
        <taxon>Pseudomonadati</taxon>
        <taxon>Bacteroidota</taxon>
        <taxon>Bacteroidia</taxon>
        <taxon>Bacteroidales</taxon>
        <taxon>Prevotellaceae</taxon>
        <taxon>Segatella</taxon>
    </lineage>
</organism>
<sequence length="161" mass="17215">MDEYRQLQEHLRALAGGGKSIAIYQGIVKSVDGNLCEVTVGGITIPGVRLKASEIKDDGLMLVTPKVGSAVTIGSLSGDLRELVVLQVDHIETIVINGGKLGGLINIGQLTQKINELVEAFNNHTHQVTVSHPGGTFTTVKPTDSAKSFNKGDYEDEKIKH</sequence>
<accession>A0A414Y649</accession>
<evidence type="ECO:0000313" key="3">
    <source>
        <dbReference type="EMBL" id="RGW40683.1"/>
    </source>
</evidence>
<proteinExistence type="predicted"/>
<reference evidence="2 7" key="2">
    <citation type="submission" date="2019-09" db="EMBL/GenBank/DDBJ databases">
        <title>Distinct polysaccharide growth profiles of human intestinal Prevotella copri isolates.</title>
        <authorList>
            <person name="Fehlner-Peach H."/>
            <person name="Magnabosco C."/>
            <person name="Raghavan V."/>
            <person name="Scher J.U."/>
            <person name="Tett A."/>
            <person name="Cox L.M."/>
            <person name="Gottsegen C."/>
            <person name="Watters A."/>
            <person name="Wiltshire- Gordon J.D."/>
            <person name="Segata N."/>
            <person name="Bonneau R."/>
            <person name="Littman D.R."/>
        </authorList>
    </citation>
    <scope>NUCLEOTIDE SEQUENCE [LARGE SCALE GENOMIC DNA]</scope>
    <source>
        <strain evidence="2 7">BVe41219</strain>
    </source>
</reference>
<comment type="caution">
    <text evidence="4">The sequence shown here is derived from an EMBL/GenBank/DDBJ whole genome shotgun (WGS) entry which is preliminary data.</text>
</comment>
<dbReference type="EMBL" id="VZAZ01000049">
    <property type="protein sequence ID" value="MQO56248.1"/>
    <property type="molecule type" value="Genomic_DNA"/>
</dbReference>
<feature type="region of interest" description="Disordered" evidence="1">
    <location>
        <begin position="134"/>
        <end position="161"/>
    </location>
</feature>
<evidence type="ECO:0000313" key="6">
    <source>
        <dbReference type="Proteomes" id="UP000284548"/>
    </source>
</evidence>
<dbReference type="Proteomes" id="UP000284548">
    <property type="component" value="Unassembled WGS sequence"/>
</dbReference>
<dbReference type="EMBL" id="QSAG01000037">
    <property type="protein sequence ID" value="RGW40683.1"/>
    <property type="molecule type" value="Genomic_DNA"/>
</dbReference>
<feature type="compositionally biased region" description="Basic and acidic residues" evidence="1">
    <location>
        <begin position="150"/>
        <end position="161"/>
    </location>
</feature>
<evidence type="ECO:0000313" key="2">
    <source>
        <dbReference type="EMBL" id="MQO56248.1"/>
    </source>
</evidence>
<dbReference type="EMBL" id="QRKB01000024">
    <property type="protein sequence ID" value="RHH81642.1"/>
    <property type="molecule type" value="Genomic_DNA"/>
</dbReference>
<evidence type="ECO:0000313" key="5">
    <source>
        <dbReference type="Proteomes" id="UP000283785"/>
    </source>
</evidence>
<dbReference type="Proteomes" id="UP000283785">
    <property type="component" value="Unassembled WGS sequence"/>
</dbReference>
<gene>
    <name evidence="4" type="ORF">DW192_09915</name>
    <name evidence="3" type="ORF">DWV76_13870</name>
    <name evidence="2" type="ORF">F7D42_11145</name>
</gene>
<dbReference type="RefSeq" id="WP_118066403.1">
    <property type="nucleotide sequence ID" value="NZ_CP156892.1"/>
</dbReference>